<dbReference type="InterPro" id="IPR012135">
    <property type="entry name" value="Dihydroorotate_DH_1_2"/>
</dbReference>
<evidence type="ECO:0000313" key="15">
    <source>
        <dbReference type="EMBL" id="CAA0094596.1"/>
    </source>
</evidence>
<dbReference type="Pfam" id="PF01180">
    <property type="entry name" value="DHO_dh"/>
    <property type="match status" value="1"/>
</dbReference>
<keyword evidence="11 13" id="KW-0472">Membrane</keyword>
<dbReference type="PANTHER" id="PTHR48109">
    <property type="entry name" value="DIHYDROOROTATE DEHYDROGENASE (QUINONE), MITOCHONDRIAL-RELATED"/>
    <property type="match status" value="1"/>
</dbReference>
<dbReference type="CDD" id="cd04738">
    <property type="entry name" value="DHOD_2_like"/>
    <property type="match status" value="1"/>
</dbReference>
<reference evidence="15 16" key="1">
    <citation type="submission" date="2019-11" db="EMBL/GenBank/DDBJ databases">
        <authorList>
            <person name="Holert J."/>
        </authorList>
    </citation>
    <scope>NUCLEOTIDE SEQUENCE [LARGE SCALE GENOMIC DNA]</scope>
    <source>
        <strain evidence="15">BC5_2</strain>
    </source>
</reference>
<dbReference type="FunFam" id="3.20.20.70:FF:000028">
    <property type="entry name" value="Dihydroorotate dehydrogenase (quinone)"/>
    <property type="match status" value="1"/>
</dbReference>
<evidence type="ECO:0000256" key="12">
    <source>
        <dbReference type="ARBA" id="ARBA00048639"/>
    </source>
</evidence>
<evidence type="ECO:0000256" key="7">
    <source>
        <dbReference type="ARBA" id="ARBA00022630"/>
    </source>
</evidence>
<feature type="binding site" evidence="13">
    <location>
        <position position="269"/>
    </location>
    <ligand>
        <name>FMN</name>
        <dbReference type="ChEBI" id="CHEBI:58210"/>
    </ligand>
</feature>
<feature type="binding site" evidence="13">
    <location>
        <position position="246"/>
    </location>
    <ligand>
        <name>FMN</name>
        <dbReference type="ChEBI" id="CHEBI:58210"/>
    </ligand>
</feature>
<feature type="binding site" evidence="13">
    <location>
        <begin position="63"/>
        <end position="67"/>
    </location>
    <ligand>
        <name>FMN</name>
        <dbReference type="ChEBI" id="CHEBI:58210"/>
    </ligand>
</feature>
<evidence type="ECO:0000256" key="5">
    <source>
        <dbReference type="ARBA" id="ARBA00011245"/>
    </source>
</evidence>
<dbReference type="GO" id="GO:0005737">
    <property type="term" value="C:cytoplasm"/>
    <property type="evidence" value="ECO:0007669"/>
    <property type="project" value="InterPro"/>
</dbReference>
<dbReference type="PROSITE" id="PS00911">
    <property type="entry name" value="DHODEHASE_1"/>
    <property type="match status" value="1"/>
</dbReference>
<evidence type="ECO:0000256" key="10">
    <source>
        <dbReference type="ARBA" id="ARBA00023002"/>
    </source>
</evidence>
<dbReference type="UniPathway" id="UPA00070">
    <property type="reaction ID" value="UER00946"/>
</dbReference>
<evidence type="ECO:0000313" key="16">
    <source>
        <dbReference type="Proteomes" id="UP000434580"/>
    </source>
</evidence>
<feature type="binding site" evidence="13">
    <location>
        <position position="173"/>
    </location>
    <ligand>
        <name>substrate</name>
    </ligand>
</feature>
<dbReference type="PANTHER" id="PTHR48109:SF4">
    <property type="entry name" value="DIHYDROOROTATE DEHYDROGENASE (QUINONE), MITOCHONDRIAL"/>
    <property type="match status" value="1"/>
</dbReference>
<dbReference type="NCBIfam" id="NF003652">
    <property type="entry name" value="PRK05286.2-5"/>
    <property type="match status" value="1"/>
</dbReference>
<feature type="domain" description="Dihydroorotate dehydrogenase catalytic" evidence="14">
    <location>
        <begin position="48"/>
        <end position="332"/>
    </location>
</feature>
<protein>
    <recommendedName>
        <fullName evidence="13">Dihydroorotate dehydrogenase (quinone)</fullName>
        <ecNumber evidence="13">1.3.5.2</ecNumber>
    </recommendedName>
    <alternativeName>
        <fullName evidence="13">DHOdehase</fullName>
        <shortName evidence="13">DHOD</shortName>
        <shortName evidence="13">DHODase</shortName>
    </alternativeName>
    <alternativeName>
        <fullName evidence="13">Dihydroorotate oxidase</fullName>
    </alternativeName>
</protein>
<dbReference type="NCBIfam" id="TIGR01036">
    <property type="entry name" value="pyrD_sub2"/>
    <property type="match status" value="1"/>
</dbReference>
<keyword evidence="9 13" id="KW-0665">Pyrimidine biosynthesis</keyword>
<dbReference type="InterPro" id="IPR005719">
    <property type="entry name" value="Dihydroorotate_DH_2"/>
</dbReference>
<dbReference type="SUPFAM" id="SSF51395">
    <property type="entry name" value="FMN-linked oxidoreductases"/>
    <property type="match status" value="1"/>
</dbReference>
<dbReference type="Proteomes" id="UP000434580">
    <property type="component" value="Unassembled WGS sequence"/>
</dbReference>
<dbReference type="AlphaFoldDB" id="A0A5S9NV49"/>
<organism evidence="15 16">
    <name type="scientific">BD1-7 clade bacterium</name>
    <dbReference type="NCBI Taxonomy" id="2029982"/>
    <lineage>
        <taxon>Bacteria</taxon>
        <taxon>Pseudomonadati</taxon>
        <taxon>Pseudomonadota</taxon>
        <taxon>Gammaproteobacteria</taxon>
        <taxon>Cellvibrionales</taxon>
        <taxon>Spongiibacteraceae</taxon>
        <taxon>BD1-7 clade</taxon>
    </lineage>
</organism>
<evidence type="ECO:0000259" key="14">
    <source>
        <dbReference type="Pfam" id="PF01180"/>
    </source>
</evidence>
<feature type="binding site" evidence="13">
    <location>
        <begin position="319"/>
        <end position="320"/>
    </location>
    <ligand>
        <name>FMN</name>
        <dbReference type="ChEBI" id="CHEBI:58210"/>
    </ligand>
</feature>
<comment type="subcellular location">
    <subcellularLocation>
        <location evidence="2 13">Cell membrane</location>
        <topology evidence="2 13">Peripheral membrane protein</topology>
    </subcellularLocation>
</comment>
<keyword evidence="6 13" id="KW-1003">Cell membrane</keyword>
<feature type="binding site" evidence="13">
    <location>
        <begin position="247"/>
        <end position="248"/>
    </location>
    <ligand>
        <name>substrate</name>
    </ligand>
</feature>
<keyword evidence="10 13" id="KW-0560">Oxidoreductase</keyword>
<keyword evidence="7 13" id="KW-0285">Flavoprotein</keyword>
<feature type="binding site" evidence="13">
    <location>
        <position position="218"/>
    </location>
    <ligand>
        <name>FMN</name>
        <dbReference type="ChEBI" id="CHEBI:58210"/>
    </ligand>
</feature>
<gene>
    <name evidence="13 15" type="primary">pyrD</name>
    <name evidence="15" type="ORF">DPBNPPHM_03220</name>
</gene>
<dbReference type="InterPro" id="IPR013785">
    <property type="entry name" value="Aldolase_TIM"/>
</dbReference>
<feature type="binding site" evidence="13">
    <location>
        <position position="178"/>
    </location>
    <ligand>
        <name>substrate</name>
    </ligand>
</feature>
<comment type="subunit">
    <text evidence="5 13">Monomer.</text>
</comment>
<proteinExistence type="inferred from homology"/>
<dbReference type="Gene3D" id="3.20.20.70">
    <property type="entry name" value="Aldolase class I"/>
    <property type="match status" value="1"/>
</dbReference>
<comment type="catalytic activity">
    <reaction evidence="12 13">
        <text>(S)-dihydroorotate + a quinone = orotate + a quinol</text>
        <dbReference type="Rhea" id="RHEA:30187"/>
        <dbReference type="ChEBI" id="CHEBI:24646"/>
        <dbReference type="ChEBI" id="CHEBI:30839"/>
        <dbReference type="ChEBI" id="CHEBI:30864"/>
        <dbReference type="ChEBI" id="CHEBI:132124"/>
        <dbReference type="EC" id="1.3.5.2"/>
    </reaction>
</comment>
<dbReference type="GO" id="GO:0044205">
    <property type="term" value="P:'de novo' UMP biosynthetic process"/>
    <property type="evidence" value="ECO:0007669"/>
    <property type="project" value="UniProtKB-UniRule"/>
</dbReference>
<feature type="active site" description="Nucleophile" evidence="13">
    <location>
        <position position="176"/>
    </location>
</feature>
<dbReference type="NCBIfam" id="NF003644">
    <property type="entry name" value="PRK05286.1-1"/>
    <property type="match status" value="1"/>
</dbReference>
<sequence>MYALIRPLLFQMDPEKSHNLSLKALKTLHKLHLTRLFRTSGPELNNPVEVMGINFPNAVGIAAGLDKNGDYIDALGALGFGFVEIGTITPRPQPGNPMPRLFRLKEHQAIINRMGFNNKGVDYLVSQVKQRQFKGILGINIGKNKDTPNDKAVDDYLICMDKVYAYADYITVNLSSPNTPGLRDLQFGEPLRGLLKALKQRQTELAEKHGRYVPLTLKVAPDMAEDDIADVSSALLEYQIDGLIATNTTIGRDAVQGHPLAGEAGGLSGFPVQQISTQTIKLFHSHLGDRVPIIGVGGILDTESAAAKRAAGASLVQIYSGFIYRGAALIKDAARAF</sequence>
<dbReference type="EC" id="1.3.5.2" evidence="13"/>
<evidence type="ECO:0000256" key="3">
    <source>
        <dbReference type="ARBA" id="ARBA00005161"/>
    </source>
</evidence>
<accession>A0A5S9NV49</accession>
<dbReference type="InterPro" id="IPR005720">
    <property type="entry name" value="Dihydroorotate_DH_cat"/>
</dbReference>
<feature type="binding site" evidence="13">
    <location>
        <begin position="112"/>
        <end position="116"/>
    </location>
    <ligand>
        <name>substrate</name>
    </ligand>
</feature>
<dbReference type="NCBIfam" id="NF003646">
    <property type="entry name" value="PRK05286.1-4"/>
    <property type="match status" value="1"/>
</dbReference>
<dbReference type="GO" id="GO:0005886">
    <property type="term" value="C:plasma membrane"/>
    <property type="evidence" value="ECO:0007669"/>
    <property type="project" value="UniProtKB-SubCell"/>
</dbReference>
<dbReference type="NCBIfam" id="NF003645">
    <property type="entry name" value="PRK05286.1-2"/>
    <property type="match status" value="1"/>
</dbReference>
<dbReference type="PIRSF" id="PIRSF000164">
    <property type="entry name" value="DHO_oxidase"/>
    <property type="match status" value="1"/>
</dbReference>
<dbReference type="InterPro" id="IPR050074">
    <property type="entry name" value="DHO_dehydrogenase"/>
</dbReference>
<keyword evidence="8 13" id="KW-0288">FMN</keyword>
<feature type="binding site" evidence="13">
    <location>
        <position position="87"/>
    </location>
    <ligand>
        <name>FMN</name>
        <dbReference type="ChEBI" id="CHEBI:58210"/>
    </ligand>
</feature>
<dbReference type="OrthoDB" id="9802377at2"/>
<dbReference type="InterPro" id="IPR001295">
    <property type="entry name" value="Dihydroorotate_DH_CS"/>
</dbReference>
<evidence type="ECO:0000256" key="6">
    <source>
        <dbReference type="ARBA" id="ARBA00022475"/>
    </source>
</evidence>
<evidence type="ECO:0000256" key="9">
    <source>
        <dbReference type="ARBA" id="ARBA00022975"/>
    </source>
</evidence>
<feature type="binding site" evidence="13">
    <location>
        <position position="173"/>
    </location>
    <ligand>
        <name>FMN</name>
        <dbReference type="ChEBI" id="CHEBI:58210"/>
    </ligand>
</feature>
<name>A0A5S9NV49_9GAMM</name>
<evidence type="ECO:0000256" key="8">
    <source>
        <dbReference type="ARBA" id="ARBA00022643"/>
    </source>
</evidence>
<feature type="binding site" evidence="13">
    <location>
        <position position="67"/>
    </location>
    <ligand>
        <name>substrate</name>
    </ligand>
</feature>
<dbReference type="GO" id="GO:0106430">
    <property type="term" value="F:dihydroorotate dehydrogenase (quinone) activity"/>
    <property type="evidence" value="ECO:0007669"/>
    <property type="project" value="UniProtKB-EC"/>
</dbReference>
<dbReference type="HAMAP" id="MF_00225">
    <property type="entry name" value="DHO_dh_type2"/>
    <property type="match status" value="1"/>
</dbReference>
<evidence type="ECO:0000256" key="11">
    <source>
        <dbReference type="ARBA" id="ARBA00023136"/>
    </source>
</evidence>
<evidence type="ECO:0000256" key="1">
    <source>
        <dbReference type="ARBA" id="ARBA00003125"/>
    </source>
</evidence>
<dbReference type="GO" id="GO:0006207">
    <property type="term" value="P:'de novo' pyrimidine nucleobase biosynthetic process"/>
    <property type="evidence" value="ECO:0007669"/>
    <property type="project" value="UniProtKB-UniRule"/>
</dbReference>
<feature type="binding site" evidence="13">
    <location>
        <position position="298"/>
    </location>
    <ligand>
        <name>FMN</name>
        <dbReference type="ChEBI" id="CHEBI:58210"/>
    </ligand>
</feature>
<feature type="binding site" evidence="13">
    <location>
        <position position="140"/>
    </location>
    <ligand>
        <name>FMN</name>
        <dbReference type="ChEBI" id="CHEBI:58210"/>
    </ligand>
</feature>
<comment type="function">
    <text evidence="1 13">Catalyzes the conversion of dihydroorotate to orotate with quinone as electron acceptor.</text>
</comment>
<evidence type="ECO:0000256" key="2">
    <source>
        <dbReference type="ARBA" id="ARBA00004202"/>
    </source>
</evidence>
<comment type="cofactor">
    <cofactor evidence="13">
        <name>FMN</name>
        <dbReference type="ChEBI" id="CHEBI:58210"/>
    </cofactor>
    <text evidence="13">Binds 1 FMN per subunit.</text>
</comment>
<comment type="similarity">
    <text evidence="4 13">Belongs to the dihydroorotate dehydrogenase family. Type 2 subfamily.</text>
</comment>
<evidence type="ECO:0000256" key="4">
    <source>
        <dbReference type="ARBA" id="ARBA00005359"/>
    </source>
</evidence>
<comment type="pathway">
    <text evidence="3 13">Pyrimidine metabolism; UMP biosynthesis via de novo pathway; orotate from (S)-dihydroorotate (quinone route): step 1/1.</text>
</comment>
<evidence type="ECO:0000256" key="13">
    <source>
        <dbReference type="HAMAP-Rule" id="MF_00225"/>
    </source>
</evidence>
<dbReference type="EMBL" id="CACSII010000003">
    <property type="protein sequence ID" value="CAA0094596.1"/>
    <property type="molecule type" value="Genomic_DNA"/>
</dbReference>